<dbReference type="EMBL" id="JAADJG010000371">
    <property type="protein sequence ID" value="KAF4447880.1"/>
    <property type="molecule type" value="Genomic_DNA"/>
</dbReference>
<protein>
    <submittedName>
        <fullName evidence="1">Uncharacterized protein</fullName>
    </submittedName>
</protein>
<dbReference type="Proteomes" id="UP000605986">
    <property type="component" value="Unassembled WGS sequence"/>
</dbReference>
<name>A0A8H4KAY5_9HYPO</name>
<evidence type="ECO:0000313" key="1">
    <source>
        <dbReference type="EMBL" id="KAF4447880.1"/>
    </source>
</evidence>
<comment type="caution">
    <text evidence="1">The sequence shown here is derived from an EMBL/GenBank/DDBJ whole genome shotgun (WGS) entry which is preliminary data.</text>
</comment>
<proteinExistence type="predicted"/>
<keyword evidence="2" id="KW-1185">Reference proteome</keyword>
<gene>
    <name evidence="1" type="ORF">F53441_8630</name>
</gene>
<sequence>MSSNRHCSPNDAGGISSARITSELPGRMEISPWPFESKLEWETPPFSFVVDASKPIWGDTQGFKIRDLHLVRTPDADVFPRARWSLLPPKPETVWFLNLDDRARRGLYFKLLECDNPKITGYSACMLDGDLVDLHSHSEGEKLSFYHEGGGDRFHAVWLYFPVEKDERIVEVWRLRRKPRFCRDIPVLRTNKGRVWFLGTQNAAADPAANFERVTLFTRTRPCHFWYNYHGDGVDHLAFDSEDKRTDKNEVFTHLQGQYALCSSAAGPQTFSTSARLENVVELIPCRSWAPRSTGIVGLIFIYSDGHRESVGQVRLDHLLDPIKVEPTGDMWLGFRAIPNGGAVAEAMRVIPSIGQTIHGGNPSEEGLKWMRITWKGCLNWQFWYGRCFVAYDKHSVAGEHMTINMLFETWAGREWEEEVSGQLVVHARS</sequence>
<reference evidence="1" key="1">
    <citation type="submission" date="2020-01" db="EMBL/GenBank/DDBJ databases">
        <title>Identification and distribution of gene clusters putatively required for synthesis of sphingolipid metabolism inhibitors in phylogenetically diverse species of the filamentous fungus Fusarium.</title>
        <authorList>
            <person name="Kim H.-S."/>
            <person name="Busman M."/>
            <person name="Brown D.W."/>
            <person name="Divon H."/>
            <person name="Uhlig S."/>
            <person name="Proctor R.H."/>
        </authorList>
    </citation>
    <scope>NUCLEOTIDE SEQUENCE</scope>
    <source>
        <strain evidence="1">NRRL 53441</strain>
    </source>
</reference>
<evidence type="ECO:0000313" key="2">
    <source>
        <dbReference type="Proteomes" id="UP000605986"/>
    </source>
</evidence>
<dbReference type="AlphaFoldDB" id="A0A8H4KAY5"/>
<organism evidence="1 2">
    <name type="scientific">Fusarium austroafricanum</name>
    <dbReference type="NCBI Taxonomy" id="2364996"/>
    <lineage>
        <taxon>Eukaryota</taxon>
        <taxon>Fungi</taxon>
        <taxon>Dikarya</taxon>
        <taxon>Ascomycota</taxon>
        <taxon>Pezizomycotina</taxon>
        <taxon>Sordariomycetes</taxon>
        <taxon>Hypocreomycetidae</taxon>
        <taxon>Hypocreales</taxon>
        <taxon>Nectriaceae</taxon>
        <taxon>Fusarium</taxon>
        <taxon>Fusarium concolor species complex</taxon>
    </lineage>
</organism>
<dbReference type="OrthoDB" id="5153231at2759"/>
<accession>A0A8H4KAY5</accession>